<evidence type="ECO:0000259" key="1">
    <source>
        <dbReference type="Pfam" id="PF08241"/>
    </source>
</evidence>
<sequence length="344" mass="37835">MGGSSTVAANWAHTGHPLSPQLPPNRSRGLGEAHCPRARPQFGFEHDRRRGSNLTAETAMVLPEGALERSAWSGEATLSRLVGALIAFKPLYSVLKLASREVIIRTAEKSNIPWREMTKEVLESDVYEVFERIQDPNLVYPDCQLTSPCLAFSFLSFPFLQPSQPFSCLRLRESIMAGNLDIGCSVGVSTRYLAKKFPSAQAVGLDLSPYFLAVAAQKEEKLSRPKPIRWVHANGEATGLSSDSFDLVSLAYVCHECPARAITGLVKEAFRVLRPGGTIALTDNSEQEGEAIVEETKKSNHVQRKIEKRQQDRALDTHIEEQFGSGRLLAYISARPGQCGRADG</sequence>
<organism evidence="2">
    <name type="scientific">Zea mays</name>
    <name type="common">Maize</name>
    <dbReference type="NCBI Taxonomy" id="4577"/>
    <lineage>
        <taxon>Eukaryota</taxon>
        <taxon>Viridiplantae</taxon>
        <taxon>Streptophyta</taxon>
        <taxon>Embryophyta</taxon>
        <taxon>Tracheophyta</taxon>
        <taxon>Spermatophyta</taxon>
        <taxon>Magnoliopsida</taxon>
        <taxon>Liliopsida</taxon>
        <taxon>Poales</taxon>
        <taxon>Poaceae</taxon>
        <taxon>PACMAD clade</taxon>
        <taxon>Panicoideae</taxon>
        <taxon>Andropogonodae</taxon>
        <taxon>Andropogoneae</taxon>
        <taxon>Tripsacinae</taxon>
        <taxon>Zea</taxon>
    </lineage>
</organism>
<gene>
    <name evidence="2" type="ORF">ZEAMMB73_Zm00001d053226</name>
</gene>
<reference evidence="2" key="1">
    <citation type="submission" date="2015-12" db="EMBL/GenBank/DDBJ databases">
        <title>Update maize B73 reference genome by single molecule sequencing technologies.</title>
        <authorList>
            <consortium name="Maize Genome Sequencing Project"/>
            <person name="Ware D."/>
        </authorList>
    </citation>
    <scope>NUCLEOTIDE SEQUENCE</scope>
    <source>
        <tissue evidence="2">Seedling</tissue>
    </source>
</reference>
<dbReference type="Pfam" id="PF08241">
    <property type="entry name" value="Methyltransf_11"/>
    <property type="match status" value="1"/>
</dbReference>
<dbReference type="PaxDb" id="4577-GRMZM2G020433_P01"/>
<dbReference type="PANTHER" id="PTHR42912">
    <property type="entry name" value="METHYLTRANSFERASE"/>
    <property type="match status" value="1"/>
</dbReference>
<proteinExistence type="predicted"/>
<dbReference type="CDD" id="cd02440">
    <property type="entry name" value="AdoMet_MTases"/>
    <property type="match status" value="1"/>
</dbReference>
<dbReference type="SMR" id="A0A1D6QMW6"/>
<dbReference type="AlphaFoldDB" id="A0A1D6QMW6"/>
<name>A0A1D6QMW6_MAIZE</name>
<protein>
    <submittedName>
        <fullName evidence="2">CMV 1a interacting protein 1</fullName>
    </submittedName>
</protein>
<dbReference type="InterPro" id="IPR013216">
    <property type="entry name" value="Methyltransf_11"/>
</dbReference>
<dbReference type="GO" id="GO:0008757">
    <property type="term" value="F:S-adenosylmethionine-dependent methyltransferase activity"/>
    <property type="evidence" value="ECO:0007669"/>
    <property type="project" value="InterPro"/>
</dbReference>
<dbReference type="InterPro" id="IPR050508">
    <property type="entry name" value="Methyltransf_Superfamily"/>
</dbReference>
<dbReference type="EMBL" id="CM000780">
    <property type="protein sequence ID" value="AQK58988.1"/>
    <property type="molecule type" value="Genomic_DNA"/>
</dbReference>
<dbReference type="PANTHER" id="PTHR42912:SF80">
    <property type="entry name" value="METHYLTRANSFERASE DOMAIN-CONTAINING PROTEIN"/>
    <property type="match status" value="1"/>
</dbReference>
<dbReference type="Gene3D" id="3.40.50.150">
    <property type="entry name" value="Vaccinia Virus protein VP39"/>
    <property type="match status" value="1"/>
</dbReference>
<dbReference type="SUPFAM" id="SSF53335">
    <property type="entry name" value="S-adenosyl-L-methionine-dependent methyltransferases"/>
    <property type="match status" value="1"/>
</dbReference>
<dbReference type="STRING" id="4577.A0A1D6QMW6"/>
<feature type="domain" description="Methyltransferase type 11" evidence="1">
    <location>
        <begin position="180"/>
        <end position="280"/>
    </location>
</feature>
<accession>A0A1D6QMW6</accession>
<dbReference type="InParanoid" id="A0A1D6QMW6"/>
<evidence type="ECO:0000313" key="2">
    <source>
        <dbReference type="EMBL" id="AQK58988.1"/>
    </source>
</evidence>
<dbReference type="InterPro" id="IPR029063">
    <property type="entry name" value="SAM-dependent_MTases_sf"/>
</dbReference>